<name>K9ZI87_ANACC</name>
<reference evidence="4" key="1">
    <citation type="journal article" date="2013" name="Proc. Natl. Acad. Sci. U.S.A.">
        <title>Improving the coverage of the cyanobacterial phylum using diversity-driven genome sequencing.</title>
        <authorList>
            <person name="Shih P.M."/>
            <person name="Wu D."/>
            <person name="Latifi A."/>
            <person name="Axen S.D."/>
            <person name="Fewer D.P."/>
            <person name="Talla E."/>
            <person name="Calteau A."/>
            <person name="Cai F."/>
            <person name="Tandeau de Marsac N."/>
            <person name="Rippka R."/>
            <person name="Herdman M."/>
            <person name="Sivonen K."/>
            <person name="Coursin T."/>
            <person name="Laurent T."/>
            <person name="Goodwin L."/>
            <person name="Nolan M."/>
            <person name="Davenport K.W."/>
            <person name="Han C.S."/>
            <person name="Rubin E.M."/>
            <person name="Eisen J.A."/>
            <person name="Woyke T."/>
            <person name="Gugger M."/>
            <person name="Kerfeld C.A."/>
        </authorList>
    </citation>
    <scope>NUCLEOTIDE SEQUENCE [LARGE SCALE GENOMIC DNA]</scope>
    <source>
        <strain evidence="4">ATCC 27899 / PCC 7122</strain>
    </source>
</reference>
<dbReference type="InterPro" id="IPR015946">
    <property type="entry name" value="KH_dom-like_a/b"/>
</dbReference>
<dbReference type="KEGG" id="acy:Anacy_2825"/>
<dbReference type="AlphaFoldDB" id="K9ZI87"/>
<evidence type="ECO:0000313" key="3">
    <source>
        <dbReference type="EMBL" id="AFZ58257.1"/>
    </source>
</evidence>
<evidence type="ECO:0000313" key="4">
    <source>
        <dbReference type="Proteomes" id="UP000010474"/>
    </source>
</evidence>
<feature type="domain" description="R3H" evidence="2">
    <location>
        <begin position="103"/>
        <end position="169"/>
    </location>
</feature>
<feature type="region of interest" description="Disordered" evidence="1">
    <location>
        <begin position="158"/>
        <end position="179"/>
    </location>
</feature>
<organism evidence="3 4">
    <name type="scientific">Anabaena cylindrica (strain ATCC 27899 / PCC 7122)</name>
    <dbReference type="NCBI Taxonomy" id="272123"/>
    <lineage>
        <taxon>Bacteria</taxon>
        <taxon>Bacillati</taxon>
        <taxon>Cyanobacteriota</taxon>
        <taxon>Cyanophyceae</taxon>
        <taxon>Nostocales</taxon>
        <taxon>Nostocaceae</taxon>
        <taxon>Anabaena</taxon>
    </lineage>
</organism>
<dbReference type="InterPro" id="IPR034079">
    <property type="entry name" value="R3H_KhpB"/>
</dbReference>
<dbReference type="PROSITE" id="PS51061">
    <property type="entry name" value="R3H"/>
    <property type="match status" value="1"/>
</dbReference>
<dbReference type="InterPro" id="IPR001374">
    <property type="entry name" value="R3H_dom"/>
</dbReference>
<dbReference type="eggNOG" id="COG1847">
    <property type="taxonomic scope" value="Bacteria"/>
</dbReference>
<dbReference type="PATRIC" id="fig|272123.3.peg.3086"/>
<dbReference type="OrthoDB" id="465424at2"/>
<dbReference type="EMBL" id="CP003659">
    <property type="protein sequence ID" value="AFZ58257.1"/>
    <property type="molecule type" value="Genomic_DNA"/>
</dbReference>
<protein>
    <submittedName>
        <fullName evidence="3">Single-stranded nucleic acid binding R3H domain-containing protein</fullName>
    </submittedName>
</protein>
<dbReference type="CDD" id="cd02644">
    <property type="entry name" value="R3H_jag"/>
    <property type="match status" value="1"/>
</dbReference>
<proteinExistence type="predicted"/>
<dbReference type="PANTHER" id="PTHR35800:SF1">
    <property type="entry name" value="RNA-BINDING PROTEIN KHPB"/>
    <property type="match status" value="1"/>
</dbReference>
<dbReference type="STRING" id="272123.Anacy_2825"/>
<feature type="compositionally biased region" description="Pro residues" evidence="1">
    <location>
        <begin position="169"/>
        <end position="179"/>
    </location>
</feature>
<dbReference type="RefSeq" id="WP_015214889.1">
    <property type="nucleotide sequence ID" value="NC_019771.1"/>
</dbReference>
<gene>
    <name evidence="3" type="ordered locus">Anacy_2825</name>
</gene>
<dbReference type="SUPFAM" id="SSF82708">
    <property type="entry name" value="R3H domain"/>
    <property type="match status" value="1"/>
</dbReference>
<evidence type="ECO:0000256" key="1">
    <source>
        <dbReference type="SAM" id="MobiDB-lite"/>
    </source>
</evidence>
<dbReference type="Pfam" id="PF01424">
    <property type="entry name" value="R3H"/>
    <property type="match status" value="1"/>
</dbReference>
<dbReference type="Proteomes" id="UP000010474">
    <property type="component" value="Chromosome"/>
</dbReference>
<dbReference type="SMART" id="SM00393">
    <property type="entry name" value="R3H"/>
    <property type="match status" value="1"/>
</dbReference>
<dbReference type="GO" id="GO:0003723">
    <property type="term" value="F:RNA binding"/>
    <property type="evidence" value="ECO:0007669"/>
    <property type="project" value="InterPro"/>
</dbReference>
<dbReference type="InterPro" id="IPR036867">
    <property type="entry name" value="R3H_dom_sf"/>
</dbReference>
<evidence type="ECO:0000259" key="2">
    <source>
        <dbReference type="PROSITE" id="PS51061"/>
    </source>
</evidence>
<dbReference type="PANTHER" id="PTHR35800">
    <property type="entry name" value="PROTEIN JAG"/>
    <property type="match status" value="1"/>
</dbReference>
<sequence length="179" mass="20064">MSDISMQRGEEWLKQLLQLIGVSTNVKGNLGSAPAIGADAHEPDSHWLTIEQTNLMPEQIRMLIGAGGSVLDAMQYLANSVLNLNEPEDEQASYTIELNGYRVRRQAEINNLAEIAVQEVRFSGREVEIKSLSSAERRQIHNFLKDFPDLETFSRGKEPHRHLVVRPATEPPTDPGYES</sequence>
<dbReference type="Gene3D" id="3.30.300.20">
    <property type="match status" value="1"/>
</dbReference>
<keyword evidence="4" id="KW-1185">Reference proteome</keyword>
<dbReference type="Gene3D" id="3.30.1370.50">
    <property type="entry name" value="R3H-like domain"/>
    <property type="match status" value="1"/>
</dbReference>
<accession>K9ZI87</accession>
<dbReference type="InterPro" id="IPR039247">
    <property type="entry name" value="KhpB"/>
</dbReference>
<dbReference type="HOGENOM" id="CLU_042512_4_1_3"/>